<accession>A0A1F7TKH9</accession>
<dbReference type="PANTHER" id="PTHR30627:SF2">
    <property type="entry name" value="PEPTIDOGLYCAN D,D-TRANSPEPTIDASE MRDA"/>
    <property type="match status" value="1"/>
</dbReference>
<keyword evidence="11" id="KW-0472">Membrane</keyword>
<evidence type="ECO:0000256" key="8">
    <source>
        <dbReference type="ARBA" id="ARBA00022960"/>
    </source>
</evidence>
<feature type="region of interest" description="Disordered" evidence="13">
    <location>
        <begin position="1"/>
        <end position="29"/>
    </location>
</feature>
<keyword evidence="8" id="KW-0133">Cell shape</keyword>
<evidence type="ECO:0000256" key="10">
    <source>
        <dbReference type="ARBA" id="ARBA00022989"/>
    </source>
</evidence>
<name>A0A1F7TKH9_9BACT</name>
<reference evidence="16 17" key="1">
    <citation type="journal article" date="2016" name="Nat. Commun.">
        <title>Thousands of microbial genomes shed light on interconnected biogeochemical processes in an aquifer system.</title>
        <authorList>
            <person name="Anantharaman K."/>
            <person name="Brown C.T."/>
            <person name="Hug L.A."/>
            <person name="Sharon I."/>
            <person name="Castelle C.J."/>
            <person name="Probst A.J."/>
            <person name="Thomas B.C."/>
            <person name="Singh A."/>
            <person name="Wilkins M.J."/>
            <person name="Karaoz U."/>
            <person name="Brodie E.L."/>
            <person name="Williams K.H."/>
            <person name="Hubbard S.S."/>
            <person name="Banfield J.F."/>
        </authorList>
    </citation>
    <scope>NUCLEOTIDE SEQUENCE [LARGE SCALE GENOMIC DNA]</scope>
</reference>
<keyword evidence="12" id="KW-0961">Cell wall biogenesis/degradation</keyword>
<evidence type="ECO:0000256" key="5">
    <source>
        <dbReference type="ARBA" id="ARBA00022670"/>
    </source>
</evidence>
<dbReference type="InterPro" id="IPR017790">
    <property type="entry name" value="Penicillin-binding_protein_2"/>
</dbReference>
<dbReference type="GO" id="GO:0008658">
    <property type="term" value="F:penicillin binding"/>
    <property type="evidence" value="ECO:0007669"/>
    <property type="project" value="InterPro"/>
</dbReference>
<evidence type="ECO:0000256" key="13">
    <source>
        <dbReference type="SAM" id="MobiDB-lite"/>
    </source>
</evidence>
<keyword evidence="6" id="KW-0812">Transmembrane</keyword>
<comment type="caution">
    <text evidence="16">The sequence shown here is derived from an EMBL/GenBank/DDBJ whole genome shotgun (WGS) entry which is preliminary data.</text>
</comment>
<evidence type="ECO:0000256" key="6">
    <source>
        <dbReference type="ARBA" id="ARBA00022692"/>
    </source>
</evidence>
<dbReference type="Pfam" id="PF00905">
    <property type="entry name" value="Transpeptidase"/>
    <property type="match status" value="1"/>
</dbReference>
<evidence type="ECO:0000256" key="7">
    <source>
        <dbReference type="ARBA" id="ARBA00022801"/>
    </source>
</evidence>
<keyword evidence="4" id="KW-0997">Cell inner membrane</keyword>
<dbReference type="GO" id="GO:0071555">
    <property type="term" value="P:cell wall organization"/>
    <property type="evidence" value="ECO:0007669"/>
    <property type="project" value="UniProtKB-KW"/>
</dbReference>
<dbReference type="GO" id="GO:0009002">
    <property type="term" value="F:serine-type D-Ala-D-Ala carboxypeptidase activity"/>
    <property type="evidence" value="ECO:0007669"/>
    <property type="project" value="InterPro"/>
</dbReference>
<dbReference type="GO" id="GO:0009252">
    <property type="term" value="P:peptidoglycan biosynthetic process"/>
    <property type="evidence" value="ECO:0007669"/>
    <property type="project" value="UniProtKB-KW"/>
</dbReference>
<evidence type="ECO:0000256" key="4">
    <source>
        <dbReference type="ARBA" id="ARBA00022519"/>
    </source>
</evidence>
<feature type="domain" description="Penicillin-binding protein dimerisation" evidence="15">
    <location>
        <begin position="105"/>
        <end position="275"/>
    </location>
</feature>
<sequence>MSSSDGSPPAAHPFHVQTDGPFGSLTRSDKTMDPGMLIEEAALGAMGRGGGKLGITIPARRFRIAAWCTAGVIALLGGRCVHLQVVEGKTYLALAEGNRAEERVVPAPRGVIADRHGKVLARNVSSFMLTLTAGDLPDEDEGRSRVLDRAADLAGLVRTDIDLLLAEAMAAPDVPLPVKRGIPYEAAMRLAVETSRLPGFALETSLSRAYETGASSLSHVLGYTGRINAKERPDRPDYLITDDIGRSGVERGAELLLRGAPGHTVVEVDALGHELSLVSKTDPVPGANLILSIDADFQAYVEERVEATFRATGTSRASVVAIDPQTGGVRALVSLPSYDSNSFAQGIDRVTYQRLLDDPDQPLFPRAVSGEFPSGSVFKPFVAFAALKEGVISEHTSFLSSGGISVGPWYFPDWKAGGHGVTDVRKALADSVNTFFYIVGGGLDQVTGLGVERITGYARAFGFGQKTGIELPAEADGFLPSKEWKVEAKGEPWYVGDTYHLAIGQGDLLVTPLQMATAIAAIANGGQLVAPRLIEGIDGAAVTPASLPARREPSAPLDADLIRIVREGMRQGVTRGSSRSLLSASMNLAGKTGTAQTPLDKPTHAWWAGFGPYENPTLAVVVLIENGGEGSTVAVPIARDIFDWWALYGD</sequence>
<evidence type="ECO:0000256" key="11">
    <source>
        <dbReference type="ARBA" id="ARBA00023136"/>
    </source>
</evidence>
<dbReference type="InterPro" id="IPR036138">
    <property type="entry name" value="PBP_dimer_sf"/>
</dbReference>
<keyword evidence="5" id="KW-0645">Protease</keyword>
<evidence type="ECO:0000313" key="17">
    <source>
        <dbReference type="Proteomes" id="UP000177885"/>
    </source>
</evidence>
<dbReference type="SUPFAM" id="SSF56519">
    <property type="entry name" value="Penicillin binding protein dimerisation domain"/>
    <property type="match status" value="1"/>
</dbReference>
<proteinExistence type="predicted"/>
<keyword evidence="9" id="KW-0573">Peptidoglycan synthesis</keyword>
<dbReference type="GO" id="GO:0005886">
    <property type="term" value="C:plasma membrane"/>
    <property type="evidence" value="ECO:0007669"/>
    <property type="project" value="UniProtKB-SubCell"/>
</dbReference>
<organism evidence="16 17">
    <name type="scientific">Candidatus Uhrbacteria bacterium RIFCSPHIGHO2_01_FULL_63_20</name>
    <dbReference type="NCBI Taxonomy" id="1802385"/>
    <lineage>
        <taxon>Bacteria</taxon>
        <taxon>Candidatus Uhriibacteriota</taxon>
    </lineage>
</organism>
<evidence type="ECO:0000256" key="1">
    <source>
        <dbReference type="ARBA" id="ARBA00004167"/>
    </source>
</evidence>
<dbReference type="STRING" id="1802385.A2856_02155"/>
<comment type="subcellular location">
    <subcellularLocation>
        <location evidence="2">Cell membrane</location>
    </subcellularLocation>
    <subcellularLocation>
        <location evidence="1">Membrane</location>
        <topology evidence="1">Single-pass membrane protein</topology>
    </subcellularLocation>
</comment>
<dbReference type="GO" id="GO:0071972">
    <property type="term" value="F:peptidoglycan L,D-transpeptidase activity"/>
    <property type="evidence" value="ECO:0007669"/>
    <property type="project" value="TreeGrafter"/>
</dbReference>
<feature type="domain" description="Penicillin-binding protein transpeptidase" evidence="14">
    <location>
        <begin position="318"/>
        <end position="642"/>
    </location>
</feature>
<dbReference type="GO" id="GO:0008360">
    <property type="term" value="P:regulation of cell shape"/>
    <property type="evidence" value="ECO:0007669"/>
    <property type="project" value="UniProtKB-KW"/>
</dbReference>
<dbReference type="SUPFAM" id="SSF56601">
    <property type="entry name" value="beta-lactamase/transpeptidase-like"/>
    <property type="match status" value="1"/>
</dbReference>
<dbReference type="InterPro" id="IPR005311">
    <property type="entry name" value="PBP_dimer"/>
</dbReference>
<dbReference type="PANTHER" id="PTHR30627">
    <property type="entry name" value="PEPTIDOGLYCAN D,D-TRANSPEPTIDASE"/>
    <property type="match status" value="1"/>
</dbReference>
<dbReference type="Pfam" id="PF03717">
    <property type="entry name" value="PBP_dimer"/>
    <property type="match status" value="1"/>
</dbReference>
<protein>
    <submittedName>
        <fullName evidence="16">Penicillin-binding protein 2</fullName>
    </submittedName>
</protein>
<evidence type="ECO:0000256" key="9">
    <source>
        <dbReference type="ARBA" id="ARBA00022984"/>
    </source>
</evidence>
<evidence type="ECO:0000259" key="15">
    <source>
        <dbReference type="Pfam" id="PF03717"/>
    </source>
</evidence>
<evidence type="ECO:0000256" key="2">
    <source>
        <dbReference type="ARBA" id="ARBA00004236"/>
    </source>
</evidence>
<dbReference type="InterPro" id="IPR050515">
    <property type="entry name" value="Beta-lactam/transpept"/>
</dbReference>
<evidence type="ECO:0000256" key="3">
    <source>
        <dbReference type="ARBA" id="ARBA00022475"/>
    </source>
</evidence>
<dbReference type="AlphaFoldDB" id="A0A1F7TKH9"/>
<dbReference type="GO" id="GO:0006508">
    <property type="term" value="P:proteolysis"/>
    <property type="evidence" value="ECO:0007669"/>
    <property type="project" value="UniProtKB-KW"/>
</dbReference>
<dbReference type="InterPro" id="IPR001460">
    <property type="entry name" value="PCN-bd_Tpept"/>
</dbReference>
<dbReference type="NCBIfam" id="TIGR03423">
    <property type="entry name" value="pbp2_mrdA"/>
    <property type="match status" value="1"/>
</dbReference>
<dbReference type="EMBL" id="MGDT01000007">
    <property type="protein sequence ID" value="OGL66472.1"/>
    <property type="molecule type" value="Genomic_DNA"/>
</dbReference>
<dbReference type="Gene3D" id="3.90.1310.10">
    <property type="entry name" value="Penicillin-binding protein 2a (Domain 2)"/>
    <property type="match status" value="1"/>
</dbReference>
<keyword evidence="10" id="KW-1133">Transmembrane helix</keyword>
<keyword evidence="3" id="KW-1003">Cell membrane</keyword>
<gene>
    <name evidence="16" type="ORF">A2856_02155</name>
</gene>
<evidence type="ECO:0000256" key="12">
    <source>
        <dbReference type="ARBA" id="ARBA00023316"/>
    </source>
</evidence>
<dbReference type="Gene3D" id="3.40.710.10">
    <property type="entry name" value="DD-peptidase/beta-lactamase superfamily"/>
    <property type="match status" value="1"/>
</dbReference>
<evidence type="ECO:0000313" key="16">
    <source>
        <dbReference type="EMBL" id="OGL66472.1"/>
    </source>
</evidence>
<keyword evidence="7" id="KW-0378">Hydrolase</keyword>
<evidence type="ECO:0000259" key="14">
    <source>
        <dbReference type="Pfam" id="PF00905"/>
    </source>
</evidence>
<dbReference type="InterPro" id="IPR012338">
    <property type="entry name" value="Beta-lactam/transpept-like"/>
</dbReference>
<dbReference type="Proteomes" id="UP000177885">
    <property type="component" value="Unassembled WGS sequence"/>
</dbReference>